<dbReference type="EMBL" id="JBBXMP010000187">
    <property type="protein sequence ID" value="KAL0060202.1"/>
    <property type="molecule type" value="Genomic_DNA"/>
</dbReference>
<name>A0ABR2ZG46_9AGAR</name>
<comment type="caution">
    <text evidence="1">The sequence shown here is derived from an EMBL/GenBank/DDBJ whole genome shotgun (WGS) entry which is preliminary data.</text>
</comment>
<accession>A0ABR2ZG46</accession>
<keyword evidence="2" id="KW-1185">Reference proteome</keyword>
<evidence type="ECO:0000313" key="1">
    <source>
        <dbReference type="EMBL" id="KAL0060202.1"/>
    </source>
</evidence>
<evidence type="ECO:0000313" key="2">
    <source>
        <dbReference type="Proteomes" id="UP001437256"/>
    </source>
</evidence>
<proteinExistence type="predicted"/>
<sequence>MGETIQFIPTCHAEVALQKYGQRGWIVVPTSSVGGGLHPANELVRDRVVGDGASWVVTLHGASMSPDTTSSEYKWLRAHSWSHLYHQNSRRIRIVALPGVRCGWKWSLTYALVGKHLIMHDKPRKPTCDLCAEQVLQPSDAYISIQNVVRSTPRISRSGLDQGIVRFLRSFFHRLPFQGPLHWDYMPDSETAFALFRHIRGLLMYYRIKPQITLAFQEQLDTGSIGVRMEVFIPEVRGMESKSLAFIHPVRGRCSSLEGLDVLINVGVVKPITAVFSDHYVFGTYFPAMNSPTQLSKIKLPHQERVILDEFIRTLFLSSAFRRPGAIPIPECKKQLLQCLTATFLLLDCSPKLHALFLDKGDRTDISVFTVITVTLPEEWPDLDQTLFAVTYNADIVRTLQLLGFSVHIVKGGRSFM</sequence>
<reference evidence="1 2" key="1">
    <citation type="submission" date="2024-05" db="EMBL/GenBank/DDBJ databases">
        <title>A draft genome resource for the thread blight pathogen Marasmius tenuissimus strain MS-2.</title>
        <authorList>
            <person name="Yulfo-Soto G.E."/>
            <person name="Baruah I.K."/>
            <person name="Amoako-Attah I."/>
            <person name="Bukari Y."/>
            <person name="Meinhardt L.W."/>
            <person name="Bailey B.A."/>
            <person name="Cohen S.P."/>
        </authorList>
    </citation>
    <scope>NUCLEOTIDE SEQUENCE [LARGE SCALE GENOMIC DNA]</scope>
    <source>
        <strain evidence="1 2">MS-2</strain>
    </source>
</reference>
<protein>
    <submittedName>
        <fullName evidence="1">Uncharacterized protein</fullName>
    </submittedName>
</protein>
<gene>
    <name evidence="1" type="ORF">AAF712_013003</name>
</gene>
<organism evidence="1 2">
    <name type="scientific">Marasmius tenuissimus</name>
    <dbReference type="NCBI Taxonomy" id="585030"/>
    <lineage>
        <taxon>Eukaryota</taxon>
        <taxon>Fungi</taxon>
        <taxon>Dikarya</taxon>
        <taxon>Basidiomycota</taxon>
        <taxon>Agaricomycotina</taxon>
        <taxon>Agaricomycetes</taxon>
        <taxon>Agaricomycetidae</taxon>
        <taxon>Agaricales</taxon>
        <taxon>Marasmiineae</taxon>
        <taxon>Marasmiaceae</taxon>
        <taxon>Marasmius</taxon>
    </lineage>
</organism>
<dbReference type="Proteomes" id="UP001437256">
    <property type="component" value="Unassembled WGS sequence"/>
</dbReference>